<dbReference type="PANTHER" id="PTHR12358:SF111">
    <property type="entry name" value="CERAMIDE KINASE, ISOFORM A"/>
    <property type="match status" value="1"/>
</dbReference>
<sequence>MLAKVELIVNPASGSQLATSLCERDIQPLILSALSSPSQLSIRRTKCAQDAVRMGREIIGDYICNVGSKREYLDLVLVGGDGTTHEILNGFYIAPSPSSDEGDENVVLPRVRLAIVPAGTANALYSAMYPSEWTQEVQQKVAAAKTVDQLSEEVVQIMLSSVRALCNCLKGQEDRSRLHELPLMLNQLRREEDEEGERLSVSHLVTSHALHASILHDADRQEMRDRYGGIERFKVAAQLNATRWIEGSLMLLPLASSTDEGGGAVLQYSPKSKTFEQLKCGKVELQGPFLYLTTMVTDRLESSFIPAPLSCALKGKALPTDAVDVIVIRPTRDPSLNGRDTRKAKLEFAQSRLVAITQAMYSGGSHIDLTYDGRESIIEYLRCSGYSFKPEDKGDQEECKKARLVCTDGFISSASQTQVRRWTASCTYALPEGLGRLHAPLIWC</sequence>
<reference evidence="2 3" key="1">
    <citation type="journal article" date="2012" name="Plant Cell">
        <title>Genome comparison of barley and maize smut fungi reveals targeted loss of RNA silencing components and species-specific presence of transposable elements.</title>
        <authorList>
            <person name="Laurie J.D."/>
            <person name="Ali S."/>
            <person name="Linning R."/>
            <person name="Mannhaupt G."/>
            <person name="Wong P."/>
            <person name="Gueldener U."/>
            <person name="Muensterkoetter M."/>
            <person name="Moore R."/>
            <person name="Kahmann R."/>
            <person name="Bakkeren G."/>
            <person name="Schirawski J."/>
        </authorList>
    </citation>
    <scope>NUCLEOTIDE SEQUENCE [LARGE SCALE GENOMIC DNA]</scope>
    <source>
        <strain evidence="3">Uh4875-4</strain>
    </source>
</reference>
<dbReference type="AlphaFoldDB" id="I2FVL0"/>
<name>I2FVL0_USTHO</name>
<dbReference type="GO" id="GO:0006672">
    <property type="term" value="P:ceramide metabolic process"/>
    <property type="evidence" value="ECO:0007669"/>
    <property type="project" value="TreeGrafter"/>
</dbReference>
<protein>
    <recommendedName>
        <fullName evidence="1">DAGKc domain-containing protein</fullName>
    </recommendedName>
</protein>
<dbReference type="Gene3D" id="3.40.50.10330">
    <property type="entry name" value="Probable inorganic polyphosphate/atp-NAD kinase, domain 1"/>
    <property type="match status" value="1"/>
</dbReference>
<dbReference type="HOGENOM" id="CLU_048757_0_0_1"/>
<accession>I2FVL0</accession>
<feature type="domain" description="DAGKc" evidence="1">
    <location>
        <begin position="1"/>
        <end position="164"/>
    </location>
</feature>
<evidence type="ECO:0000313" key="2">
    <source>
        <dbReference type="EMBL" id="CCF50953.1"/>
    </source>
</evidence>
<comment type="caution">
    <text evidence="2">The sequence shown here is derived from an EMBL/GenBank/DDBJ whole genome shotgun (WGS) entry which is preliminary data.</text>
</comment>
<dbReference type="PANTHER" id="PTHR12358">
    <property type="entry name" value="SPHINGOSINE KINASE"/>
    <property type="match status" value="1"/>
</dbReference>
<dbReference type="eggNOG" id="ENOG502S4SP">
    <property type="taxonomic scope" value="Eukaryota"/>
</dbReference>
<dbReference type="OrthoDB" id="336240at2759"/>
<proteinExistence type="predicted"/>
<dbReference type="GO" id="GO:0016020">
    <property type="term" value="C:membrane"/>
    <property type="evidence" value="ECO:0007669"/>
    <property type="project" value="GOC"/>
</dbReference>
<gene>
    <name evidence="2" type="ORF">UHOR_06856</name>
</gene>
<dbReference type="Pfam" id="PF00781">
    <property type="entry name" value="DAGK_cat"/>
    <property type="match status" value="1"/>
</dbReference>
<organism evidence="2 3">
    <name type="scientific">Ustilago hordei</name>
    <name type="common">Barley covered smut fungus</name>
    <dbReference type="NCBI Taxonomy" id="120017"/>
    <lineage>
        <taxon>Eukaryota</taxon>
        <taxon>Fungi</taxon>
        <taxon>Dikarya</taxon>
        <taxon>Basidiomycota</taxon>
        <taxon>Ustilaginomycotina</taxon>
        <taxon>Ustilaginomycetes</taxon>
        <taxon>Ustilaginales</taxon>
        <taxon>Ustilaginaceae</taxon>
        <taxon>Ustilago</taxon>
    </lineage>
</organism>
<dbReference type="SUPFAM" id="SSF111331">
    <property type="entry name" value="NAD kinase/diacylglycerol kinase-like"/>
    <property type="match status" value="1"/>
</dbReference>
<dbReference type="InterPro" id="IPR016064">
    <property type="entry name" value="NAD/diacylglycerol_kinase_sf"/>
</dbReference>
<keyword evidence="3" id="KW-1185">Reference proteome</keyword>
<dbReference type="SMART" id="SM00046">
    <property type="entry name" value="DAGKc"/>
    <property type="match status" value="1"/>
</dbReference>
<dbReference type="EMBL" id="CAGI01000159">
    <property type="protein sequence ID" value="CCF50953.1"/>
    <property type="molecule type" value="Genomic_DNA"/>
</dbReference>
<evidence type="ECO:0000259" key="1">
    <source>
        <dbReference type="PROSITE" id="PS50146"/>
    </source>
</evidence>
<dbReference type="InterPro" id="IPR001206">
    <property type="entry name" value="Diacylglycerol_kinase_cat_dom"/>
</dbReference>
<dbReference type="InterPro" id="IPR017438">
    <property type="entry name" value="ATP-NAD_kinase_N"/>
</dbReference>
<dbReference type="Proteomes" id="UP000006174">
    <property type="component" value="Unassembled WGS sequence"/>
</dbReference>
<dbReference type="OMA" id="GWEWIPD"/>
<dbReference type="PROSITE" id="PS50146">
    <property type="entry name" value="DAGK"/>
    <property type="match status" value="1"/>
</dbReference>
<dbReference type="GO" id="GO:0001729">
    <property type="term" value="F:ceramide kinase activity"/>
    <property type="evidence" value="ECO:0007669"/>
    <property type="project" value="TreeGrafter"/>
</dbReference>
<dbReference type="STRING" id="1128400.I2FVL0"/>
<evidence type="ECO:0000313" key="3">
    <source>
        <dbReference type="Proteomes" id="UP000006174"/>
    </source>
</evidence>
<dbReference type="InterPro" id="IPR050187">
    <property type="entry name" value="Lipid_Phosphate_FormReg"/>
</dbReference>